<keyword evidence="1" id="KW-1133">Transmembrane helix</keyword>
<evidence type="ECO:0000256" key="1">
    <source>
        <dbReference type="SAM" id="Phobius"/>
    </source>
</evidence>
<keyword evidence="1" id="KW-0812">Transmembrane</keyword>
<feature type="transmembrane region" description="Helical" evidence="1">
    <location>
        <begin position="45"/>
        <end position="65"/>
    </location>
</feature>
<keyword evidence="1" id="KW-0472">Membrane</keyword>
<keyword evidence="3" id="KW-1185">Reference proteome</keyword>
<gene>
    <name evidence="2" type="ORF">E1267_40585</name>
</gene>
<reference evidence="2 3" key="1">
    <citation type="submission" date="2019-02" db="EMBL/GenBank/DDBJ databases">
        <title>Draft genome sequences of novel Actinobacteria.</title>
        <authorList>
            <person name="Sahin N."/>
            <person name="Ay H."/>
            <person name="Saygin H."/>
        </authorList>
    </citation>
    <scope>NUCLEOTIDE SEQUENCE [LARGE SCALE GENOMIC DNA]</scope>
    <source>
        <strain evidence="2 3">KC201</strain>
    </source>
</reference>
<feature type="transmembrane region" description="Helical" evidence="1">
    <location>
        <begin position="71"/>
        <end position="89"/>
    </location>
</feature>
<organism evidence="2 3">
    <name type="scientific">Nonomuraea longispora</name>
    <dbReference type="NCBI Taxonomy" id="1848320"/>
    <lineage>
        <taxon>Bacteria</taxon>
        <taxon>Bacillati</taxon>
        <taxon>Actinomycetota</taxon>
        <taxon>Actinomycetes</taxon>
        <taxon>Streptosporangiales</taxon>
        <taxon>Streptosporangiaceae</taxon>
        <taxon>Nonomuraea</taxon>
    </lineage>
</organism>
<dbReference type="Proteomes" id="UP000295157">
    <property type="component" value="Unassembled WGS sequence"/>
</dbReference>
<comment type="caution">
    <text evidence="2">The sequence shown here is derived from an EMBL/GenBank/DDBJ whole genome shotgun (WGS) entry which is preliminary data.</text>
</comment>
<dbReference type="OrthoDB" id="3544251at2"/>
<evidence type="ECO:0000313" key="2">
    <source>
        <dbReference type="EMBL" id="TDB96801.1"/>
    </source>
</evidence>
<name>A0A4R4MTP1_9ACTN</name>
<protein>
    <submittedName>
        <fullName evidence="2">Uncharacterized protein</fullName>
    </submittedName>
</protein>
<sequence>MTAERRVVVPRRPVALGRGRRRAETDGRQVPPDVPAIVRRQLRQAMLTVAAVAAVLTGVPVIAMWVPAPEVWVALSLAAQAAWVGLAVVQLRRAERLEK</sequence>
<dbReference type="RefSeq" id="WP_132341128.1">
    <property type="nucleotide sequence ID" value="NZ_SMJZ01000281.1"/>
</dbReference>
<dbReference type="AlphaFoldDB" id="A0A4R4MTP1"/>
<proteinExistence type="predicted"/>
<accession>A0A4R4MTP1</accession>
<evidence type="ECO:0000313" key="3">
    <source>
        <dbReference type="Proteomes" id="UP000295157"/>
    </source>
</evidence>
<dbReference type="EMBL" id="SMJZ01000281">
    <property type="protein sequence ID" value="TDB96801.1"/>
    <property type="molecule type" value="Genomic_DNA"/>
</dbReference>